<protein>
    <submittedName>
        <fullName evidence="2">Uncharacterized protein</fullName>
    </submittedName>
</protein>
<evidence type="ECO:0000256" key="1">
    <source>
        <dbReference type="SAM" id="MobiDB-lite"/>
    </source>
</evidence>
<feature type="region of interest" description="Disordered" evidence="1">
    <location>
        <begin position="1"/>
        <end position="75"/>
    </location>
</feature>
<comment type="caution">
    <text evidence="2">The sequence shown here is derived from an EMBL/GenBank/DDBJ whole genome shotgun (WGS) entry which is preliminary data.</text>
</comment>
<accession>A0AAD6MCE1</accession>
<organism evidence="2 3">
    <name type="scientific">Populus alba x Populus x berolinensis</name>
    <dbReference type="NCBI Taxonomy" id="444605"/>
    <lineage>
        <taxon>Eukaryota</taxon>
        <taxon>Viridiplantae</taxon>
        <taxon>Streptophyta</taxon>
        <taxon>Embryophyta</taxon>
        <taxon>Tracheophyta</taxon>
        <taxon>Spermatophyta</taxon>
        <taxon>Magnoliopsida</taxon>
        <taxon>eudicotyledons</taxon>
        <taxon>Gunneridae</taxon>
        <taxon>Pentapetalae</taxon>
        <taxon>rosids</taxon>
        <taxon>fabids</taxon>
        <taxon>Malpighiales</taxon>
        <taxon>Salicaceae</taxon>
        <taxon>Saliceae</taxon>
        <taxon>Populus</taxon>
    </lineage>
</organism>
<keyword evidence="3" id="KW-1185">Reference proteome</keyword>
<dbReference type="AlphaFoldDB" id="A0AAD6MCE1"/>
<evidence type="ECO:0000313" key="2">
    <source>
        <dbReference type="EMBL" id="KAJ6982410.1"/>
    </source>
</evidence>
<sequence>MVIPPGPLSDASSDDQDRNIRNRAKQKELIESNNMKSSVKDKDLAEASSGGLKNSVQAKVPAMHVGRKEQLISHK</sequence>
<dbReference type="Proteomes" id="UP001164929">
    <property type="component" value="Chromosome 10"/>
</dbReference>
<gene>
    <name evidence="2" type="ORF">NC653_025498</name>
</gene>
<feature type="compositionally biased region" description="Basic and acidic residues" evidence="1">
    <location>
        <begin position="66"/>
        <end position="75"/>
    </location>
</feature>
<feature type="compositionally biased region" description="Basic and acidic residues" evidence="1">
    <location>
        <begin position="15"/>
        <end position="30"/>
    </location>
</feature>
<dbReference type="EMBL" id="JAQIZT010000010">
    <property type="protein sequence ID" value="KAJ6982410.1"/>
    <property type="molecule type" value="Genomic_DNA"/>
</dbReference>
<evidence type="ECO:0000313" key="3">
    <source>
        <dbReference type="Proteomes" id="UP001164929"/>
    </source>
</evidence>
<proteinExistence type="predicted"/>
<name>A0AAD6MCE1_9ROSI</name>
<reference evidence="2" key="1">
    <citation type="journal article" date="2023" name="Mol. Ecol. Resour.">
        <title>Chromosome-level genome assembly of a triploid poplar Populus alba 'Berolinensis'.</title>
        <authorList>
            <person name="Chen S."/>
            <person name="Yu Y."/>
            <person name="Wang X."/>
            <person name="Wang S."/>
            <person name="Zhang T."/>
            <person name="Zhou Y."/>
            <person name="He R."/>
            <person name="Meng N."/>
            <person name="Wang Y."/>
            <person name="Liu W."/>
            <person name="Liu Z."/>
            <person name="Liu J."/>
            <person name="Guo Q."/>
            <person name="Huang H."/>
            <person name="Sederoff R.R."/>
            <person name="Wang G."/>
            <person name="Qu G."/>
            <person name="Chen S."/>
        </authorList>
    </citation>
    <scope>NUCLEOTIDE SEQUENCE</scope>
    <source>
        <strain evidence="2">SC-2020</strain>
    </source>
</reference>